<organism evidence="5 6">
    <name type="scientific">Mycena pura</name>
    <dbReference type="NCBI Taxonomy" id="153505"/>
    <lineage>
        <taxon>Eukaryota</taxon>
        <taxon>Fungi</taxon>
        <taxon>Dikarya</taxon>
        <taxon>Basidiomycota</taxon>
        <taxon>Agaricomycotina</taxon>
        <taxon>Agaricomycetes</taxon>
        <taxon>Agaricomycetidae</taxon>
        <taxon>Agaricales</taxon>
        <taxon>Marasmiineae</taxon>
        <taxon>Mycenaceae</taxon>
        <taxon>Mycena</taxon>
    </lineage>
</organism>
<dbReference type="AlphaFoldDB" id="A0AAD6YHJ6"/>
<reference evidence="5" key="1">
    <citation type="submission" date="2023-03" db="EMBL/GenBank/DDBJ databases">
        <title>Massive genome expansion in bonnet fungi (Mycena s.s.) driven by repeated elements and novel gene families across ecological guilds.</title>
        <authorList>
            <consortium name="Lawrence Berkeley National Laboratory"/>
            <person name="Harder C.B."/>
            <person name="Miyauchi S."/>
            <person name="Viragh M."/>
            <person name="Kuo A."/>
            <person name="Thoen E."/>
            <person name="Andreopoulos B."/>
            <person name="Lu D."/>
            <person name="Skrede I."/>
            <person name="Drula E."/>
            <person name="Henrissat B."/>
            <person name="Morin E."/>
            <person name="Kohler A."/>
            <person name="Barry K."/>
            <person name="LaButti K."/>
            <person name="Morin E."/>
            <person name="Salamov A."/>
            <person name="Lipzen A."/>
            <person name="Mereny Z."/>
            <person name="Hegedus B."/>
            <person name="Baldrian P."/>
            <person name="Stursova M."/>
            <person name="Weitz H."/>
            <person name="Taylor A."/>
            <person name="Grigoriev I.V."/>
            <person name="Nagy L.G."/>
            <person name="Martin F."/>
            <person name="Kauserud H."/>
        </authorList>
    </citation>
    <scope>NUCLEOTIDE SEQUENCE</scope>
    <source>
        <strain evidence="5">9144</strain>
    </source>
</reference>
<dbReference type="PRINTS" id="PR00420">
    <property type="entry name" value="RNGMNOXGNASE"/>
</dbReference>
<feature type="domain" description="FAD-binding" evidence="4">
    <location>
        <begin position="260"/>
        <end position="369"/>
    </location>
</feature>
<dbReference type="PANTHER" id="PTHR46720">
    <property type="entry name" value="HYDROXYLASE, PUTATIVE (AFU_ORTHOLOGUE AFUA_3G01460)-RELATED"/>
    <property type="match status" value="1"/>
</dbReference>
<dbReference type="SUPFAM" id="SSF54373">
    <property type="entry name" value="FAD-linked reductases, C-terminal domain"/>
    <property type="match status" value="1"/>
</dbReference>
<comment type="caution">
    <text evidence="5">The sequence shown here is derived from an EMBL/GenBank/DDBJ whole genome shotgun (WGS) entry which is preliminary data.</text>
</comment>
<dbReference type="PANTHER" id="PTHR46720:SF3">
    <property type="entry name" value="FAD-BINDING DOMAIN-CONTAINING PROTEIN-RELATED"/>
    <property type="match status" value="1"/>
</dbReference>
<evidence type="ECO:0000313" key="6">
    <source>
        <dbReference type="Proteomes" id="UP001219525"/>
    </source>
</evidence>
<feature type="domain" description="FAD-binding" evidence="4">
    <location>
        <begin position="12"/>
        <end position="170"/>
    </location>
</feature>
<dbReference type="GO" id="GO:0071949">
    <property type="term" value="F:FAD binding"/>
    <property type="evidence" value="ECO:0007669"/>
    <property type="project" value="InterPro"/>
</dbReference>
<protein>
    <submittedName>
        <fullName evidence="5">FAD/NAD-P-binding domain-containing protein</fullName>
    </submittedName>
</protein>
<name>A0AAD6YHJ6_9AGAR</name>
<keyword evidence="2" id="KW-0274">FAD</keyword>
<evidence type="ECO:0000256" key="3">
    <source>
        <dbReference type="ARBA" id="ARBA00023002"/>
    </source>
</evidence>
<proteinExistence type="predicted"/>
<dbReference type="Gene3D" id="3.50.50.60">
    <property type="entry name" value="FAD/NAD(P)-binding domain"/>
    <property type="match status" value="1"/>
</dbReference>
<dbReference type="EMBL" id="JARJCW010000013">
    <property type="protein sequence ID" value="KAJ7217842.1"/>
    <property type="molecule type" value="Genomic_DNA"/>
</dbReference>
<keyword evidence="6" id="KW-1185">Reference proteome</keyword>
<dbReference type="SUPFAM" id="SSF51905">
    <property type="entry name" value="FAD/NAD(P)-binding domain"/>
    <property type="match status" value="1"/>
</dbReference>
<dbReference type="InterPro" id="IPR002938">
    <property type="entry name" value="FAD-bd"/>
</dbReference>
<evidence type="ECO:0000256" key="2">
    <source>
        <dbReference type="ARBA" id="ARBA00022827"/>
    </source>
</evidence>
<gene>
    <name evidence="5" type="ORF">GGX14DRAFT_598224</name>
</gene>
<dbReference type="GO" id="GO:0016491">
    <property type="term" value="F:oxidoreductase activity"/>
    <property type="evidence" value="ECO:0007669"/>
    <property type="project" value="UniProtKB-KW"/>
</dbReference>
<dbReference type="Proteomes" id="UP001219525">
    <property type="component" value="Unassembled WGS sequence"/>
</dbReference>
<keyword evidence="1" id="KW-0285">Flavoprotein</keyword>
<evidence type="ECO:0000313" key="5">
    <source>
        <dbReference type="EMBL" id="KAJ7217842.1"/>
    </source>
</evidence>
<keyword evidence="3" id="KW-0560">Oxidoreductase</keyword>
<dbReference type="InterPro" id="IPR036188">
    <property type="entry name" value="FAD/NAD-bd_sf"/>
</dbReference>
<evidence type="ECO:0000259" key="4">
    <source>
        <dbReference type="Pfam" id="PF01494"/>
    </source>
</evidence>
<accession>A0AAD6YHJ6</accession>
<sequence length="424" mass="46602">MVGVRDSWSASGGGISGLCLAVALSQHANIKVDVYESAGRFQEIGAGVMIWARTWRILELLGLASQFAKATDTPPDDPSVGYGYRRSDRPEGFDWNFVPMPYGCIRFHRAHFLDVFVDNLPEGAAHFGKRLESYGRDGGEISLTFADGTSAVCDLLVGCDGIKSVVRRQMLRAKAEEQGRPELLALVEPKWTGTIAYRGLIPIPELPTVDGIRHRTLDSPMMYCGQNKHIVAYSISGHTVNVVAYASELEKENTDYGAEWVSDCTKDEMLQHFAGWEPEALLLLERVDKPTKWGIHHLHALPFFVADRVVLLGDAAHSMSPHLGAGATQAIEDAFILANVLGIATLNALDAALEAYQQTRLPGANHVLNSSYESGKMFEFNSSFGEDYSTLGPAIARQWAFLTESTPEEEAEKVVEIFQSLQRV</sequence>
<dbReference type="GO" id="GO:0044550">
    <property type="term" value="P:secondary metabolite biosynthetic process"/>
    <property type="evidence" value="ECO:0007669"/>
    <property type="project" value="TreeGrafter"/>
</dbReference>
<dbReference type="InterPro" id="IPR051104">
    <property type="entry name" value="FAD_monoxygenase"/>
</dbReference>
<evidence type="ECO:0000256" key="1">
    <source>
        <dbReference type="ARBA" id="ARBA00022630"/>
    </source>
</evidence>
<dbReference type="Pfam" id="PF01494">
    <property type="entry name" value="FAD_binding_3"/>
    <property type="match status" value="2"/>
</dbReference>